<reference evidence="4" key="1">
    <citation type="submission" date="2022-08" db="EMBL/GenBank/DDBJ databases">
        <authorList>
            <consortium name="DOE Joint Genome Institute"/>
            <person name="Min B."/>
            <person name="Riley R."/>
            <person name="Sierra-Patev S."/>
            <person name="Naranjo-Ortiz M."/>
            <person name="Looney B."/>
            <person name="Konkel Z."/>
            <person name="Slot J.C."/>
            <person name="Sakamoto Y."/>
            <person name="Steenwyk J.L."/>
            <person name="Rokas A."/>
            <person name="Carro J."/>
            <person name="Camarero S."/>
            <person name="Ferreira P."/>
            <person name="Molpeceres G."/>
            <person name="Ruiz-Duenas F.J."/>
            <person name="Serrano A."/>
            <person name="Henrissat B."/>
            <person name="Drula E."/>
            <person name="Hughes K.W."/>
            <person name="Mata J.L."/>
            <person name="Ishikawa N.K."/>
            <person name="Vargas-Isla R."/>
            <person name="Ushijima S."/>
            <person name="Smith C.A."/>
            <person name="Ahrendt S."/>
            <person name="Andreopoulos W."/>
            <person name="He G."/>
            <person name="Labutti K."/>
            <person name="Lipzen A."/>
            <person name="Ng V."/>
            <person name="Sandor L."/>
            <person name="Barry K."/>
            <person name="Martinez A.T."/>
            <person name="Xiao Y."/>
            <person name="Gibbons J.G."/>
            <person name="Terashima K."/>
            <person name="Hibbett D.S."/>
            <person name="Grigoriev I.V."/>
        </authorList>
    </citation>
    <scope>NUCLEOTIDE SEQUENCE</scope>
    <source>
        <strain evidence="4">Sp2 HRB7682 ss15</strain>
    </source>
</reference>
<organism evidence="4 5">
    <name type="scientific">Lentinula lateritia</name>
    <dbReference type="NCBI Taxonomy" id="40482"/>
    <lineage>
        <taxon>Eukaryota</taxon>
        <taxon>Fungi</taxon>
        <taxon>Dikarya</taxon>
        <taxon>Basidiomycota</taxon>
        <taxon>Agaricomycotina</taxon>
        <taxon>Agaricomycetes</taxon>
        <taxon>Agaricomycetidae</taxon>
        <taxon>Agaricales</taxon>
        <taxon>Marasmiineae</taxon>
        <taxon>Omphalotaceae</taxon>
        <taxon>Lentinula</taxon>
    </lineage>
</organism>
<feature type="chain" id="PRO_5040951679" evidence="2">
    <location>
        <begin position="19"/>
        <end position="622"/>
    </location>
</feature>
<dbReference type="EMBL" id="JANVFS010000037">
    <property type="protein sequence ID" value="KAJ4468672.1"/>
    <property type="molecule type" value="Genomic_DNA"/>
</dbReference>
<reference evidence="4" key="2">
    <citation type="journal article" date="2023" name="Proc. Natl. Acad. Sci. U.S.A.">
        <title>A global phylogenomic analysis of the shiitake genus Lentinula.</title>
        <authorList>
            <person name="Sierra-Patev S."/>
            <person name="Min B."/>
            <person name="Naranjo-Ortiz M."/>
            <person name="Looney B."/>
            <person name="Konkel Z."/>
            <person name="Slot J.C."/>
            <person name="Sakamoto Y."/>
            <person name="Steenwyk J.L."/>
            <person name="Rokas A."/>
            <person name="Carro J."/>
            <person name="Camarero S."/>
            <person name="Ferreira P."/>
            <person name="Molpeceres G."/>
            <person name="Ruiz-Duenas F.J."/>
            <person name="Serrano A."/>
            <person name="Henrissat B."/>
            <person name="Drula E."/>
            <person name="Hughes K.W."/>
            <person name="Mata J.L."/>
            <person name="Ishikawa N.K."/>
            <person name="Vargas-Isla R."/>
            <person name="Ushijima S."/>
            <person name="Smith C.A."/>
            <person name="Donoghue J."/>
            <person name="Ahrendt S."/>
            <person name="Andreopoulos W."/>
            <person name="He G."/>
            <person name="LaButti K."/>
            <person name="Lipzen A."/>
            <person name="Ng V."/>
            <person name="Riley R."/>
            <person name="Sandor L."/>
            <person name="Barry K."/>
            <person name="Martinez A.T."/>
            <person name="Xiao Y."/>
            <person name="Gibbons J.G."/>
            <person name="Terashima K."/>
            <person name="Grigoriev I.V."/>
            <person name="Hibbett D."/>
        </authorList>
    </citation>
    <scope>NUCLEOTIDE SEQUENCE</scope>
    <source>
        <strain evidence="4">Sp2 HRB7682 ss15</strain>
    </source>
</reference>
<dbReference type="InterPro" id="IPR012338">
    <property type="entry name" value="Beta-lactam/transpept-like"/>
</dbReference>
<dbReference type="InterPro" id="IPR001466">
    <property type="entry name" value="Beta-lactam-related"/>
</dbReference>
<dbReference type="InterPro" id="IPR050491">
    <property type="entry name" value="AmpC-like"/>
</dbReference>
<evidence type="ECO:0000259" key="3">
    <source>
        <dbReference type="Pfam" id="PF00144"/>
    </source>
</evidence>
<dbReference type="PANTHER" id="PTHR46825:SF15">
    <property type="entry name" value="BETA-LACTAMASE-RELATED DOMAIN-CONTAINING PROTEIN"/>
    <property type="match status" value="1"/>
</dbReference>
<gene>
    <name evidence="4" type="ORF">C8J55DRAFT_564809</name>
</gene>
<sequence>MIGILPFSVLCSVGCSLAAQISFSTPSHQDDTHNVFITPEINSFIEGILEEYNSPGLALAVVRCNETYPTGWLMEFGSYGTAKADGSPVTPDSLFAIASNSKLFLSLSVGLLIENQTLAEQTGRELSWSSRAIDVIPQWGLMDKDMERIVNIQDMLSHRTGMPRHDQSGRPLKGGVAEMISNLRYLRPSAEARETWQYNNLMYETLSYLPELLLDQPFELYIAEHLFNPLNMSASTYSVAIAEESSEHMAHGYMRSMRDEITGVSGTLTPIVPYFSRPGNEKIWAGAGGVITSARDLSVWVAMLLGNGKHPFTNATVVPKKLIQHVAEGVAVIDGTPSYPELSASVYGAGQERYTYRGHDLIEHGGSNPGFKTQVTRFPNDNLGIVVLSNDEDFGTEIHQIVIRRIADEILGLDPLDWTIRLQAQREKFNAEIVKMALPRPEAPSLPTAPIASMEGASFMHPTYGLLQPCYIEPGPNQYRSPYSECPRIVTDKVTQEIIKSPLTYNSTLEDTLAIPTLIIPYNGFFVTHIMLRHFCGNLFNGSIIWSNWVVREKEGYHQNHGNVGKDIIIGFDNRFEVEWVHETKSAKGGLAFKGGFWGKGKKAKAPTGTGKESAEVWFGKV</sequence>
<dbReference type="PANTHER" id="PTHR46825">
    <property type="entry name" value="D-ALANYL-D-ALANINE-CARBOXYPEPTIDASE/ENDOPEPTIDASE AMPH"/>
    <property type="match status" value="1"/>
</dbReference>
<keyword evidence="2" id="KW-0732">Signal</keyword>
<comment type="similarity">
    <text evidence="1">Belongs to the peptidase S12 family.</text>
</comment>
<comment type="caution">
    <text evidence="4">The sequence shown here is derived from an EMBL/GenBank/DDBJ whole genome shotgun (WGS) entry which is preliminary data.</text>
</comment>
<evidence type="ECO:0000313" key="5">
    <source>
        <dbReference type="Proteomes" id="UP001150238"/>
    </source>
</evidence>
<feature type="signal peptide" evidence="2">
    <location>
        <begin position="1"/>
        <end position="18"/>
    </location>
</feature>
<feature type="domain" description="Beta-lactamase-related" evidence="3">
    <location>
        <begin position="42"/>
        <end position="393"/>
    </location>
</feature>
<evidence type="ECO:0000256" key="2">
    <source>
        <dbReference type="SAM" id="SignalP"/>
    </source>
</evidence>
<dbReference type="SUPFAM" id="SSF56601">
    <property type="entry name" value="beta-lactamase/transpeptidase-like"/>
    <property type="match status" value="1"/>
</dbReference>
<dbReference type="Gene3D" id="3.40.710.10">
    <property type="entry name" value="DD-peptidase/beta-lactamase superfamily"/>
    <property type="match status" value="1"/>
</dbReference>
<evidence type="ECO:0000313" key="4">
    <source>
        <dbReference type="EMBL" id="KAJ4468672.1"/>
    </source>
</evidence>
<dbReference type="Pfam" id="PF00144">
    <property type="entry name" value="Beta-lactamase"/>
    <property type="match status" value="1"/>
</dbReference>
<dbReference type="Proteomes" id="UP001150238">
    <property type="component" value="Unassembled WGS sequence"/>
</dbReference>
<dbReference type="AlphaFoldDB" id="A0A9W8ZY43"/>
<evidence type="ECO:0000256" key="1">
    <source>
        <dbReference type="ARBA" id="ARBA00038215"/>
    </source>
</evidence>
<protein>
    <submittedName>
        <fullName evidence="4">Beta-lactamase/transpeptidase-like protein</fullName>
    </submittedName>
</protein>
<name>A0A9W8ZY43_9AGAR</name>
<proteinExistence type="inferred from homology"/>
<accession>A0A9W8ZY43</accession>